<keyword evidence="2" id="KW-0436">Ligase</keyword>
<dbReference type="Proteomes" id="UP000516428">
    <property type="component" value="Plasmid unnamed1"/>
</dbReference>
<protein>
    <submittedName>
        <fullName evidence="8">AMP-binding protein</fullName>
    </submittedName>
</protein>
<keyword evidence="4" id="KW-0067">ATP-binding</keyword>
<dbReference type="GO" id="GO:0006633">
    <property type="term" value="P:fatty acid biosynthetic process"/>
    <property type="evidence" value="ECO:0007669"/>
    <property type="project" value="TreeGrafter"/>
</dbReference>
<dbReference type="Gene3D" id="3.30.300.30">
    <property type="match status" value="1"/>
</dbReference>
<dbReference type="InterPro" id="IPR000873">
    <property type="entry name" value="AMP-dep_synth/lig_dom"/>
</dbReference>
<feature type="region of interest" description="Disordered" evidence="5">
    <location>
        <begin position="549"/>
        <end position="569"/>
    </location>
</feature>
<dbReference type="InterPro" id="IPR045851">
    <property type="entry name" value="AMP-bd_C_sf"/>
</dbReference>
<dbReference type="InterPro" id="IPR025110">
    <property type="entry name" value="AMP-bd_C"/>
</dbReference>
<dbReference type="PANTHER" id="PTHR43605">
    <property type="entry name" value="ACYL-COENZYME A SYNTHETASE"/>
    <property type="match status" value="1"/>
</dbReference>
<dbReference type="GO" id="GO:0005524">
    <property type="term" value="F:ATP binding"/>
    <property type="evidence" value="ECO:0007669"/>
    <property type="project" value="UniProtKB-KW"/>
</dbReference>
<dbReference type="RefSeq" id="WP_188342024.1">
    <property type="nucleotide sequence ID" value="NZ_CP061282.1"/>
</dbReference>
<evidence type="ECO:0000259" key="6">
    <source>
        <dbReference type="Pfam" id="PF00501"/>
    </source>
</evidence>
<comment type="similarity">
    <text evidence="1">Belongs to the ATP-dependent AMP-binding enzyme family.</text>
</comment>
<proteinExistence type="inferred from homology"/>
<evidence type="ECO:0000256" key="3">
    <source>
        <dbReference type="ARBA" id="ARBA00022741"/>
    </source>
</evidence>
<keyword evidence="9" id="KW-1185">Reference proteome</keyword>
<feature type="domain" description="AMP-dependent synthetase/ligase" evidence="6">
    <location>
        <begin position="71"/>
        <end position="413"/>
    </location>
</feature>
<dbReference type="Pfam" id="PF13193">
    <property type="entry name" value="AMP-binding_C"/>
    <property type="match status" value="1"/>
</dbReference>
<evidence type="ECO:0000256" key="1">
    <source>
        <dbReference type="ARBA" id="ARBA00006432"/>
    </source>
</evidence>
<evidence type="ECO:0000313" key="9">
    <source>
        <dbReference type="Proteomes" id="UP000516428"/>
    </source>
</evidence>
<dbReference type="EMBL" id="CP061282">
    <property type="protein sequence ID" value="QNS09369.1"/>
    <property type="molecule type" value="Genomic_DNA"/>
</dbReference>
<accession>A0A7H1BKW4</accession>
<geneLocation type="plasmid" evidence="8 9">
    <name>unnamed1</name>
</geneLocation>
<dbReference type="GO" id="GO:0015645">
    <property type="term" value="F:fatty acid ligase activity"/>
    <property type="evidence" value="ECO:0007669"/>
    <property type="project" value="TreeGrafter"/>
</dbReference>
<dbReference type="GO" id="GO:0016405">
    <property type="term" value="F:CoA-ligase activity"/>
    <property type="evidence" value="ECO:0007669"/>
    <property type="project" value="UniProtKB-ARBA"/>
</dbReference>
<dbReference type="InterPro" id="IPR042099">
    <property type="entry name" value="ANL_N_sf"/>
</dbReference>
<dbReference type="PANTHER" id="PTHR43605:SF10">
    <property type="entry name" value="ACYL-COA SYNTHETASE MEDIUM CHAIN FAMILY MEMBER 3"/>
    <property type="match status" value="1"/>
</dbReference>
<dbReference type="Pfam" id="PF00501">
    <property type="entry name" value="AMP-binding"/>
    <property type="match status" value="1"/>
</dbReference>
<evidence type="ECO:0000256" key="5">
    <source>
        <dbReference type="SAM" id="MobiDB-lite"/>
    </source>
</evidence>
<reference evidence="8 9" key="1">
    <citation type="submission" date="2020-09" db="EMBL/GenBank/DDBJ databases">
        <title>A novel species.</title>
        <authorList>
            <person name="Gao J."/>
        </authorList>
    </citation>
    <scope>NUCLEOTIDE SEQUENCE [LARGE SCALE GENOMIC DNA]</scope>
    <source>
        <strain evidence="8 9">CRXT-Y-14</strain>
        <plasmid evidence="8 9">unnamed1</plasmid>
    </source>
</reference>
<dbReference type="Gene3D" id="3.40.50.12780">
    <property type="entry name" value="N-terminal domain of ligase-like"/>
    <property type="match status" value="1"/>
</dbReference>
<dbReference type="AlphaFoldDB" id="A0A7H1BKW4"/>
<evidence type="ECO:0000256" key="2">
    <source>
        <dbReference type="ARBA" id="ARBA00022598"/>
    </source>
</evidence>
<dbReference type="GO" id="GO:0004321">
    <property type="term" value="F:fatty-acyl-CoA synthase activity"/>
    <property type="evidence" value="ECO:0007669"/>
    <property type="project" value="TreeGrafter"/>
</dbReference>
<feature type="domain" description="AMP-binding enzyme C-terminal" evidence="7">
    <location>
        <begin position="464"/>
        <end position="542"/>
    </location>
</feature>
<evidence type="ECO:0000256" key="4">
    <source>
        <dbReference type="ARBA" id="ARBA00022840"/>
    </source>
</evidence>
<dbReference type="InterPro" id="IPR051087">
    <property type="entry name" value="Mitochondrial_ACSM"/>
</dbReference>
<organism evidence="8 9">
    <name type="scientific">Streptomyces xanthii</name>
    <dbReference type="NCBI Taxonomy" id="2768069"/>
    <lineage>
        <taxon>Bacteria</taxon>
        <taxon>Bacillati</taxon>
        <taxon>Actinomycetota</taxon>
        <taxon>Actinomycetes</taxon>
        <taxon>Kitasatosporales</taxon>
        <taxon>Streptomycetaceae</taxon>
        <taxon>Streptomyces</taxon>
    </lineage>
</organism>
<sequence>MPRDETAATRAFRAARDVLLEHREDLDAARRAFTWPRPEHFNWALDWFDVLADGNTDPALRILGEAPDGTADTEVTYAQMSRRSDQVAVWLRALGVHRGDHVLVVLHNRVEMWETLLAAMKLGAVVVPTYTTTTAGELADRIERADIRHVIAEAETVPRFAGIGGAWTRVVAGGTAPGWLSFDASHQAGDDFRPDAPTRADAPLFRYFTSGTTSRPKMVEHTHLSYPVGHLSGLYWNGVRPGDRHLNVSAPGWAKHAWSSFFVPWTAGATVLALATPRPGPRDVLTALRTRNVTTVCAPPTVWRGMVQEGLGARPPALREATAVGESLEPALFHTVHEAWQLQVRDGFGQTETTAQIGNPPGRRVEPGRMGWALPGYDLRVLDRETGHEVPDGTPGELCVRLSPAPAGMMTGYAGDTTRTDQAFRDGHYHTGDLVLRHPDGSYAYVGRTDDMFKSFDVRISPLELERALLRSAAVAQAAVVPVPHPVGLWQAKAYVVPARGHHPGAETARAVFAEVTRELPSEKWVRLLEFTTDLPLTASGKIRRAELRSRPRGGATVHECPVTEGAPR</sequence>
<dbReference type="KEGG" id="sxn:IAG42_37150"/>
<dbReference type="SUPFAM" id="SSF56801">
    <property type="entry name" value="Acetyl-CoA synthetase-like"/>
    <property type="match status" value="1"/>
</dbReference>
<keyword evidence="8" id="KW-0614">Plasmid</keyword>
<evidence type="ECO:0000313" key="8">
    <source>
        <dbReference type="EMBL" id="QNS09369.1"/>
    </source>
</evidence>
<dbReference type="GO" id="GO:0006637">
    <property type="term" value="P:acyl-CoA metabolic process"/>
    <property type="evidence" value="ECO:0007669"/>
    <property type="project" value="TreeGrafter"/>
</dbReference>
<keyword evidence="3" id="KW-0547">Nucleotide-binding</keyword>
<evidence type="ECO:0000259" key="7">
    <source>
        <dbReference type="Pfam" id="PF13193"/>
    </source>
</evidence>
<name>A0A7H1BKW4_9ACTN</name>
<gene>
    <name evidence="8" type="ORF">IAG42_37150</name>
</gene>